<gene>
    <name evidence="1" type="ORF">HPC72_08405</name>
</gene>
<organism evidence="1 2">
    <name type="scientific">Actinomyces marmotae</name>
    <dbReference type="NCBI Taxonomy" id="2737173"/>
    <lineage>
        <taxon>Bacteria</taxon>
        <taxon>Bacillati</taxon>
        <taxon>Actinomycetota</taxon>
        <taxon>Actinomycetes</taxon>
        <taxon>Actinomycetales</taxon>
        <taxon>Actinomycetaceae</taxon>
        <taxon>Actinomyces</taxon>
    </lineage>
</organism>
<evidence type="ECO:0000313" key="1">
    <source>
        <dbReference type="EMBL" id="QKD80229.1"/>
    </source>
</evidence>
<evidence type="ECO:0000313" key="2">
    <source>
        <dbReference type="Proteomes" id="UP000504752"/>
    </source>
</evidence>
<protein>
    <recommendedName>
        <fullName evidence="3">CRISPR-associated protein</fullName>
    </recommendedName>
</protein>
<dbReference type="RefSeq" id="WP_159522111.1">
    <property type="nucleotide sequence ID" value="NZ_CP053642.1"/>
</dbReference>
<evidence type="ECO:0008006" key="3">
    <source>
        <dbReference type="Google" id="ProtNLM"/>
    </source>
</evidence>
<dbReference type="KEGG" id="amam:HPC72_08405"/>
<name>A0A6M8B031_9ACTO</name>
<reference evidence="1 2" key="1">
    <citation type="submission" date="2020-05" db="EMBL/GenBank/DDBJ databases">
        <title>Actinomyces sp. zg-325.</title>
        <authorList>
            <person name="Yang C."/>
        </authorList>
    </citation>
    <scope>NUCLEOTIDE SEQUENCE [LARGE SCALE GENOMIC DNA]</scope>
    <source>
        <strain evidence="2">zg-325</strain>
    </source>
</reference>
<keyword evidence="2" id="KW-1185">Reference proteome</keyword>
<dbReference type="Proteomes" id="UP000504752">
    <property type="component" value="Chromosome"/>
</dbReference>
<dbReference type="AlphaFoldDB" id="A0A6M8B031"/>
<accession>A0A6M8B031</accession>
<proteinExistence type="predicted"/>
<dbReference type="EMBL" id="CP053642">
    <property type="protein sequence ID" value="QKD80229.1"/>
    <property type="molecule type" value="Genomic_DNA"/>
</dbReference>
<dbReference type="Gene3D" id="3.30.70.270">
    <property type="match status" value="1"/>
</dbReference>
<sequence>MLETNGNQRYIFSSPRLRESIGASYQLTRLREWTEDALRDTGVSADWRCVHPPAQDRDTETDAQWVSRSSGKVILRVDTQPQARHIIGHVTRQALAQAPGMDVSGVMVKMDGDHVTATDLKAVHARAAEYALSRPPALARFSQMPFLARAKDSVLPAAPPLGVKGEAQTDQEEALSLPARVKRHLALTSKENLLDRVREGGLPDDQLARDVPKLESLLQPQASEDSSALSKIAVIHIDGNGVGAIMSHLDKAMERVPPGDFTDVVGCERNDPDALRCFLLTVNEHLDTAVGQAFVDACQDVATWAQADAEAAGRASTAVPVVPVILGGDDVTVITSGDYALPFAAAYLRHYERHTGEDTLLSHLSTLDEAGLHVAPMTAAAGVAITGRNYPFHIAYDLAERLVAMAKTVGKASAPTRSTLSYHVLFDSTVLDAEQLLRSYESFTTRPFLLRDDAQDREGQTSWPTICQRLGAFREHVSTEAESGAGYFPRTRATRIRRILSDAAQAKQAGDNARAEGLRKRAQNEWEDAQEVLGSDLTKAIGDIRSLFDLLELADLLPDSYLSYLSNPMPDVEPSTVTRPAEDHA</sequence>
<dbReference type="InterPro" id="IPR043128">
    <property type="entry name" value="Rev_trsase/Diguanyl_cyclase"/>
</dbReference>